<dbReference type="EMBL" id="JADGJD010000457">
    <property type="protein sequence ID" value="KAJ3050915.1"/>
    <property type="molecule type" value="Genomic_DNA"/>
</dbReference>
<name>A0AAD5SAS5_9FUNG</name>
<keyword evidence="3" id="KW-1185">Reference proteome</keyword>
<protein>
    <submittedName>
        <fullName evidence="2">Uncharacterized protein</fullName>
    </submittedName>
</protein>
<proteinExistence type="predicted"/>
<evidence type="ECO:0000313" key="3">
    <source>
        <dbReference type="Proteomes" id="UP001212841"/>
    </source>
</evidence>
<dbReference type="Proteomes" id="UP001212841">
    <property type="component" value="Unassembled WGS sequence"/>
</dbReference>
<reference evidence="2" key="1">
    <citation type="submission" date="2020-05" db="EMBL/GenBank/DDBJ databases">
        <title>Phylogenomic resolution of chytrid fungi.</title>
        <authorList>
            <person name="Stajich J.E."/>
            <person name="Amses K."/>
            <person name="Simmons R."/>
            <person name="Seto K."/>
            <person name="Myers J."/>
            <person name="Bonds A."/>
            <person name="Quandt C.A."/>
            <person name="Barry K."/>
            <person name="Liu P."/>
            <person name="Grigoriev I."/>
            <person name="Longcore J.E."/>
            <person name="James T.Y."/>
        </authorList>
    </citation>
    <scope>NUCLEOTIDE SEQUENCE</scope>
    <source>
        <strain evidence="2">JEL0318</strain>
    </source>
</reference>
<feature type="region of interest" description="Disordered" evidence="1">
    <location>
        <begin position="1"/>
        <end position="21"/>
    </location>
</feature>
<organism evidence="2 3">
    <name type="scientific">Rhizophlyctis rosea</name>
    <dbReference type="NCBI Taxonomy" id="64517"/>
    <lineage>
        <taxon>Eukaryota</taxon>
        <taxon>Fungi</taxon>
        <taxon>Fungi incertae sedis</taxon>
        <taxon>Chytridiomycota</taxon>
        <taxon>Chytridiomycota incertae sedis</taxon>
        <taxon>Chytridiomycetes</taxon>
        <taxon>Rhizophlyctidales</taxon>
        <taxon>Rhizophlyctidaceae</taxon>
        <taxon>Rhizophlyctis</taxon>
    </lineage>
</organism>
<evidence type="ECO:0000256" key="1">
    <source>
        <dbReference type="SAM" id="MobiDB-lite"/>
    </source>
</evidence>
<evidence type="ECO:0000313" key="2">
    <source>
        <dbReference type="EMBL" id="KAJ3050915.1"/>
    </source>
</evidence>
<feature type="non-terminal residue" evidence="2">
    <location>
        <position position="1"/>
    </location>
</feature>
<dbReference type="AlphaFoldDB" id="A0AAD5SAS5"/>
<sequence>RYGRGKPTSADDIGTSGSTGGNVVERVKRSVKGVAEEVGERGERVKRSFADWREDL</sequence>
<accession>A0AAD5SAS5</accession>
<gene>
    <name evidence="2" type="ORF">HK097_008107</name>
</gene>
<comment type="caution">
    <text evidence="2">The sequence shown here is derived from an EMBL/GenBank/DDBJ whole genome shotgun (WGS) entry which is preliminary data.</text>
</comment>